<dbReference type="InterPro" id="IPR006073">
    <property type="entry name" value="GTP-bd"/>
</dbReference>
<dbReference type="OrthoDB" id="9805918at2"/>
<dbReference type="Pfam" id="PF07650">
    <property type="entry name" value="KH_2"/>
    <property type="match status" value="1"/>
</dbReference>
<sequence>MASPHFRTGYVAIVGRPNVGKSTLLNHLIQQKISITSKKAQTTRHRINGILTDEQSQFIFVDTPGFQTRHSSQLNQIMNRTVIQSIREVDIILFVIEAIRFDECDKGVLKLLPADRPVILVINKVDQLAQKTQLLPFIESMAKEFNFAGIIPVSAARGIQLTELIDMVRPYLPESPPLFGEDEISDRSERFLAAEMIREKLFRLMGEEIPYSSTVRIDQFTVEGNLRRIFACILVEKSNQKAIVIGKNGEKLKIIATQARQDMEKLFGSKVYLEVWVKVKNGWADDINTLKSLGYE</sequence>
<keyword evidence="7" id="KW-1003">Cell membrane</keyword>
<proteinExistence type="inferred from homology"/>
<dbReference type="CDD" id="cd22534">
    <property type="entry name" value="KH-II_Era"/>
    <property type="match status" value="1"/>
</dbReference>
<dbReference type="Proteomes" id="UP000324176">
    <property type="component" value="Unassembled WGS sequence"/>
</dbReference>
<dbReference type="GO" id="GO:0003924">
    <property type="term" value="F:GTPase activity"/>
    <property type="evidence" value="ECO:0007669"/>
    <property type="project" value="UniProtKB-UniRule"/>
</dbReference>
<evidence type="ECO:0000259" key="11">
    <source>
        <dbReference type="PROSITE" id="PS51713"/>
    </source>
</evidence>
<dbReference type="PRINTS" id="PR00326">
    <property type="entry name" value="GTP1OBG"/>
</dbReference>
<reference evidence="12 14" key="2">
    <citation type="journal article" date="2016" name="Genome Announc.">
        <title>Genome Sequence of Nitrosomonas communis Strain Nm2, a Mesophilic Ammonia-Oxidizing Bacterium Isolated from Mediterranean Soil.</title>
        <authorList>
            <person name="Kozlowski J.A."/>
            <person name="Kits K.D."/>
            <person name="Stein L.Y."/>
        </authorList>
    </citation>
    <scope>NUCLEOTIDE SEQUENCE [LARGE SCALE GENOMIC DNA]</scope>
    <source>
        <strain evidence="12 14">Nm2</strain>
    </source>
</reference>
<evidence type="ECO:0000256" key="6">
    <source>
        <dbReference type="ARBA" id="ARBA00023134"/>
    </source>
</evidence>
<dbReference type="PROSITE" id="PS51713">
    <property type="entry name" value="G_ERA"/>
    <property type="match status" value="1"/>
</dbReference>
<comment type="function">
    <text evidence="7">An essential GTPase that binds both GDP and GTP, with rapid nucleotide exchange. Plays a role in 16S rRNA processing and 30S ribosomal subunit biogenesis and possibly also in cell cycle regulation and energy metabolism.</text>
</comment>
<feature type="region of interest" description="G3" evidence="8">
    <location>
        <begin position="62"/>
        <end position="65"/>
    </location>
</feature>
<dbReference type="SUPFAM" id="SSF52540">
    <property type="entry name" value="P-loop containing nucleoside triphosphate hydrolases"/>
    <property type="match status" value="1"/>
</dbReference>
<evidence type="ECO:0000256" key="5">
    <source>
        <dbReference type="ARBA" id="ARBA00022884"/>
    </source>
</evidence>
<evidence type="ECO:0000256" key="2">
    <source>
        <dbReference type="ARBA" id="ARBA00020484"/>
    </source>
</evidence>
<dbReference type="Pfam" id="PF01926">
    <property type="entry name" value="MMR_HSR1"/>
    <property type="match status" value="1"/>
</dbReference>
<dbReference type="GO" id="GO:0005525">
    <property type="term" value="F:GTP binding"/>
    <property type="evidence" value="ECO:0007669"/>
    <property type="project" value="UniProtKB-UniRule"/>
</dbReference>
<dbReference type="PROSITE" id="PS50823">
    <property type="entry name" value="KH_TYPE_2"/>
    <property type="match status" value="1"/>
</dbReference>
<gene>
    <name evidence="7" type="primary">era</name>
    <name evidence="12" type="ORF">AAW31_15580</name>
    <name evidence="13" type="ORF">BCL69_100743</name>
</gene>
<evidence type="ECO:0000256" key="4">
    <source>
        <dbReference type="ARBA" id="ARBA00022741"/>
    </source>
</evidence>
<keyword evidence="7" id="KW-0699">rRNA-binding</keyword>
<comment type="subcellular location">
    <subcellularLocation>
        <location evidence="7">Cytoplasm</location>
    </subcellularLocation>
    <subcellularLocation>
        <location evidence="7">Cell membrane</location>
        <topology evidence="7">Peripheral membrane protein</topology>
    </subcellularLocation>
</comment>
<evidence type="ECO:0000256" key="7">
    <source>
        <dbReference type="HAMAP-Rule" id="MF_00367"/>
    </source>
</evidence>
<evidence type="ECO:0000313" key="12">
    <source>
        <dbReference type="EMBL" id="AKH38897.1"/>
    </source>
</evidence>
<dbReference type="KEGG" id="nco:AAW31_15580"/>
<dbReference type="EMBL" id="VNHT01000007">
    <property type="protein sequence ID" value="TYP91882.1"/>
    <property type="molecule type" value="Genomic_DNA"/>
</dbReference>
<feature type="binding site" evidence="7">
    <location>
        <begin position="123"/>
        <end position="126"/>
    </location>
    <ligand>
        <name>GTP</name>
        <dbReference type="ChEBI" id="CHEBI:37565"/>
    </ligand>
</feature>
<feature type="domain" description="Era-type G" evidence="11">
    <location>
        <begin position="7"/>
        <end position="174"/>
    </location>
</feature>
<feature type="region of interest" description="G5" evidence="8">
    <location>
        <begin position="153"/>
        <end position="155"/>
    </location>
</feature>
<dbReference type="InterPro" id="IPR009019">
    <property type="entry name" value="KH_sf_prok-type"/>
</dbReference>
<dbReference type="InterPro" id="IPR027417">
    <property type="entry name" value="P-loop_NTPase"/>
</dbReference>
<dbReference type="EMBL" id="CP011451">
    <property type="protein sequence ID" value="AKH38897.1"/>
    <property type="molecule type" value="Genomic_DNA"/>
</dbReference>
<keyword evidence="3 7" id="KW-0690">Ribosome biogenesis</keyword>
<dbReference type="CDD" id="cd04163">
    <property type="entry name" value="Era"/>
    <property type="match status" value="1"/>
</dbReference>
<dbReference type="PANTHER" id="PTHR42698:SF1">
    <property type="entry name" value="GTPASE ERA, MITOCHONDRIAL"/>
    <property type="match status" value="1"/>
</dbReference>
<dbReference type="InterPro" id="IPR030388">
    <property type="entry name" value="G_ERA_dom"/>
</dbReference>
<dbReference type="GO" id="GO:0005886">
    <property type="term" value="C:plasma membrane"/>
    <property type="evidence" value="ECO:0007669"/>
    <property type="project" value="UniProtKB-SubCell"/>
</dbReference>
<reference evidence="14" key="1">
    <citation type="submission" date="2015-05" db="EMBL/GenBank/DDBJ databases">
        <title>Draft genome of Nitrosomonas communis strain Nm2.</title>
        <authorList>
            <person name="Kozlowski J.A."/>
            <person name="Kits K.D."/>
            <person name="Stein L.Y."/>
        </authorList>
    </citation>
    <scope>NUCLEOTIDE SEQUENCE [LARGE SCALE GENOMIC DNA]</scope>
    <source>
        <strain evidence="14">Nm2</strain>
    </source>
</reference>
<comment type="subunit">
    <text evidence="7">Monomer.</text>
</comment>
<evidence type="ECO:0000313" key="13">
    <source>
        <dbReference type="EMBL" id="TYP91882.1"/>
    </source>
</evidence>
<feature type="region of interest" description="G4" evidence="8">
    <location>
        <begin position="123"/>
        <end position="126"/>
    </location>
</feature>
<feature type="binding site" evidence="7">
    <location>
        <begin position="62"/>
        <end position="66"/>
    </location>
    <ligand>
        <name>GTP</name>
        <dbReference type="ChEBI" id="CHEBI:37565"/>
    </ligand>
</feature>
<dbReference type="InterPro" id="IPR004044">
    <property type="entry name" value="KH_dom_type_2"/>
</dbReference>
<keyword evidence="5 7" id="KW-0694">RNA-binding</keyword>
<dbReference type="NCBIfam" id="TIGR00231">
    <property type="entry name" value="small_GTP"/>
    <property type="match status" value="1"/>
</dbReference>
<comment type="similarity">
    <text evidence="1 7 8 9">Belongs to the TRAFAC class TrmE-Era-EngA-EngB-Septin-like GTPase superfamily. Era GTPase family.</text>
</comment>
<feature type="region of interest" description="G1" evidence="8">
    <location>
        <begin position="15"/>
        <end position="22"/>
    </location>
</feature>
<evidence type="ECO:0000256" key="8">
    <source>
        <dbReference type="PROSITE-ProRule" id="PRU01050"/>
    </source>
</evidence>
<evidence type="ECO:0000259" key="10">
    <source>
        <dbReference type="PROSITE" id="PS50823"/>
    </source>
</evidence>
<evidence type="ECO:0000256" key="1">
    <source>
        <dbReference type="ARBA" id="ARBA00007921"/>
    </source>
</evidence>
<evidence type="ECO:0000313" key="15">
    <source>
        <dbReference type="Proteomes" id="UP000324176"/>
    </source>
</evidence>
<feature type="domain" description="KH type-2" evidence="10">
    <location>
        <begin position="197"/>
        <end position="281"/>
    </location>
</feature>
<name>A0A0F7KJF0_9PROT</name>
<keyword evidence="7" id="KW-0963">Cytoplasm</keyword>
<protein>
    <recommendedName>
        <fullName evidence="2 7">GTPase Era</fullName>
    </recommendedName>
</protein>
<dbReference type="GO" id="GO:0000028">
    <property type="term" value="P:ribosomal small subunit assembly"/>
    <property type="evidence" value="ECO:0007669"/>
    <property type="project" value="TreeGrafter"/>
</dbReference>
<dbReference type="PANTHER" id="PTHR42698">
    <property type="entry name" value="GTPASE ERA"/>
    <property type="match status" value="1"/>
</dbReference>
<dbReference type="Gene3D" id="3.30.300.20">
    <property type="match status" value="1"/>
</dbReference>
<dbReference type="FunFam" id="3.40.50.300:FF:000094">
    <property type="entry name" value="GTPase Era"/>
    <property type="match status" value="1"/>
</dbReference>
<reference evidence="13 15" key="3">
    <citation type="submission" date="2019-07" db="EMBL/GenBank/DDBJ databases">
        <title>Active sludge and wastewater microbial communities from Klosterneuburg, Austria.</title>
        <authorList>
            <person name="Wagner M."/>
        </authorList>
    </citation>
    <scope>NUCLEOTIDE SEQUENCE [LARGE SCALE GENOMIC DNA]</scope>
    <source>
        <strain evidence="13 15">Nm2</strain>
    </source>
</reference>
<dbReference type="GO" id="GO:0043024">
    <property type="term" value="F:ribosomal small subunit binding"/>
    <property type="evidence" value="ECO:0007669"/>
    <property type="project" value="TreeGrafter"/>
</dbReference>
<keyword evidence="6 7" id="KW-0342">GTP-binding</keyword>
<feature type="region of interest" description="G2" evidence="8">
    <location>
        <begin position="41"/>
        <end position="45"/>
    </location>
</feature>
<dbReference type="PATRIC" id="fig|44574.3.peg.3775"/>
<dbReference type="HAMAP" id="MF_00367">
    <property type="entry name" value="GTPase_Era"/>
    <property type="match status" value="1"/>
</dbReference>
<dbReference type="InterPro" id="IPR005225">
    <property type="entry name" value="Small_GTP-bd"/>
</dbReference>
<dbReference type="Gene3D" id="3.40.50.300">
    <property type="entry name" value="P-loop containing nucleotide triphosphate hydrolases"/>
    <property type="match status" value="1"/>
</dbReference>
<dbReference type="FunFam" id="3.30.300.20:FF:000003">
    <property type="entry name" value="GTPase Era"/>
    <property type="match status" value="1"/>
</dbReference>
<dbReference type="Proteomes" id="UP000034156">
    <property type="component" value="Chromosome"/>
</dbReference>
<evidence type="ECO:0000313" key="14">
    <source>
        <dbReference type="Proteomes" id="UP000034156"/>
    </source>
</evidence>
<feature type="binding site" evidence="7">
    <location>
        <begin position="15"/>
        <end position="22"/>
    </location>
    <ligand>
        <name>GTP</name>
        <dbReference type="ChEBI" id="CHEBI:37565"/>
    </ligand>
</feature>
<dbReference type="GO" id="GO:0070181">
    <property type="term" value="F:small ribosomal subunit rRNA binding"/>
    <property type="evidence" value="ECO:0007669"/>
    <property type="project" value="UniProtKB-UniRule"/>
</dbReference>
<dbReference type="NCBIfam" id="TIGR00436">
    <property type="entry name" value="era"/>
    <property type="match status" value="1"/>
</dbReference>
<dbReference type="RefSeq" id="WP_046850931.1">
    <property type="nucleotide sequence ID" value="NZ_CP011451.1"/>
</dbReference>
<evidence type="ECO:0000256" key="3">
    <source>
        <dbReference type="ARBA" id="ARBA00022517"/>
    </source>
</evidence>
<dbReference type="SUPFAM" id="SSF54814">
    <property type="entry name" value="Prokaryotic type KH domain (KH-domain type II)"/>
    <property type="match status" value="1"/>
</dbReference>
<keyword evidence="4 7" id="KW-0547">Nucleotide-binding</keyword>
<dbReference type="InterPro" id="IPR015946">
    <property type="entry name" value="KH_dom-like_a/b"/>
</dbReference>
<dbReference type="AlphaFoldDB" id="A0A0F7KJF0"/>
<organism evidence="12 14">
    <name type="scientific">Nitrosomonas communis</name>
    <dbReference type="NCBI Taxonomy" id="44574"/>
    <lineage>
        <taxon>Bacteria</taxon>
        <taxon>Pseudomonadati</taxon>
        <taxon>Pseudomonadota</taxon>
        <taxon>Betaproteobacteria</taxon>
        <taxon>Nitrosomonadales</taxon>
        <taxon>Nitrosomonadaceae</taxon>
        <taxon>Nitrosomonas</taxon>
    </lineage>
</organism>
<accession>A0A0F7KJF0</accession>
<keyword evidence="7" id="KW-0472">Membrane</keyword>
<keyword evidence="14" id="KW-1185">Reference proteome</keyword>
<evidence type="ECO:0000256" key="9">
    <source>
        <dbReference type="RuleBase" id="RU003761"/>
    </source>
</evidence>
<dbReference type="NCBIfam" id="NF000908">
    <property type="entry name" value="PRK00089.1"/>
    <property type="match status" value="1"/>
</dbReference>
<dbReference type="GO" id="GO:0005829">
    <property type="term" value="C:cytosol"/>
    <property type="evidence" value="ECO:0007669"/>
    <property type="project" value="TreeGrafter"/>
</dbReference>
<dbReference type="InterPro" id="IPR005662">
    <property type="entry name" value="GTPase_Era-like"/>
</dbReference>